<evidence type="ECO:0000313" key="1">
    <source>
        <dbReference type="EMBL" id="VWX36763.1"/>
    </source>
</evidence>
<dbReference type="InterPro" id="IPR023324">
    <property type="entry name" value="BH2638-like_sf"/>
</dbReference>
<dbReference type="AlphaFoldDB" id="A0A653IDK8"/>
<keyword evidence="2" id="KW-1185">Reference proteome</keyword>
<evidence type="ECO:0000313" key="2">
    <source>
        <dbReference type="Proteomes" id="UP000439752"/>
    </source>
</evidence>
<dbReference type="InterPro" id="IPR007920">
    <property type="entry name" value="UPF0223"/>
</dbReference>
<accession>A0A653IDK8</accession>
<dbReference type="PIRSF" id="PIRSF037260">
    <property type="entry name" value="UPF0223"/>
    <property type="match status" value="1"/>
</dbReference>
<dbReference type="Gene3D" id="1.10.220.80">
    <property type="entry name" value="BH2638-like"/>
    <property type="match status" value="1"/>
</dbReference>
<organism evidence="1 2">
    <name type="scientific">Exiguobacterium oxidotolerans</name>
    <dbReference type="NCBI Taxonomy" id="223958"/>
    <lineage>
        <taxon>Bacteria</taxon>
        <taxon>Bacillati</taxon>
        <taxon>Bacillota</taxon>
        <taxon>Bacilli</taxon>
        <taxon>Bacillales</taxon>
        <taxon>Bacillales Family XII. Incertae Sedis</taxon>
        <taxon>Exiguobacterium</taxon>
    </lineage>
</organism>
<dbReference type="EMBL" id="CABWKQ010000022">
    <property type="protein sequence ID" value="VWX36763.1"/>
    <property type="molecule type" value="Genomic_DNA"/>
</dbReference>
<dbReference type="NCBIfam" id="NF003353">
    <property type="entry name" value="PRK04387.1"/>
    <property type="match status" value="1"/>
</dbReference>
<name>A0A653IDK8_9BACL</name>
<proteinExistence type="predicted"/>
<sequence length="90" mass="10682">MALNYPINPDWSTKEIVTVIDFFNIVEEAYEKGVSREEFMRTYKAFKKIVNAKSEEKQLDQFYFEETGCSSYRAVQQAIKQDEPILRMKK</sequence>
<protein>
    <submittedName>
        <fullName evidence="1">Uncharacterized protein</fullName>
    </submittedName>
</protein>
<dbReference type="SUPFAM" id="SSF158504">
    <property type="entry name" value="BH2638-like"/>
    <property type="match status" value="1"/>
</dbReference>
<dbReference type="Proteomes" id="UP000439752">
    <property type="component" value="Unassembled WGS sequence"/>
</dbReference>
<dbReference type="Pfam" id="PF05256">
    <property type="entry name" value="UPF0223"/>
    <property type="match status" value="1"/>
</dbReference>
<gene>
    <name evidence="1" type="ORF">EXIGUO9Y_290051</name>
</gene>
<dbReference type="RefSeq" id="WP_029330953.1">
    <property type="nucleotide sequence ID" value="NZ_LR732312.1"/>
</dbReference>
<reference evidence="1 2" key="1">
    <citation type="submission" date="2019-10" db="EMBL/GenBank/DDBJ databases">
        <authorList>
            <person name="Karimi E."/>
        </authorList>
    </citation>
    <scope>NUCLEOTIDE SEQUENCE [LARGE SCALE GENOMIC DNA]</scope>
    <source>
        <strain evidence="1">Exiguobacterium sp. 9Y</strain>
    </source>
</reference>